<name>A0A7V7RHX4_9BACI</name>
<comment type="caution">
    <text evidence="2">The sequence shown here is derived from an EMBL/GenBank/DDBJ whole genome shotgun (WGS) entry which is preliminary data.</text>
</comment>
<protein>
    <submittedName>
        <fullName evidence="2">Uncharacterized protein</fullName>
    </submittedName>
</protein>
<gene>
    <name evidence="2" type="ORF">F7732_21075</name>
</gene>
<dbReference type="OrthoDB" id="2934099at2"/>
<keyword evidence="3" id="KW-1185">Reference proteome</keyword>
<dbReference type="EMBL" id="WBOT01000012">
    <property type="protein sequence ID" value="KAB2329420.1"/>
    <property type="molecule type" value="Genomic_DNA"/>
</dbReference>
<evidence type="ECO:0000313" key="3">
    <source>
        <dbReference type="Proteomes" id="UP000441354"/>
    </source>
</evidence>
<accession>A0A7V7RHX4</accession>
<evidence type="ECO:0000256" key="1">
    <source>
        <dbReference type="SAM" id="MobiDB-lite"/>
    </source>
</evidence>
<sequence length="149" mass="17514">MRIKPIVPINVPAKNNAKKEPSLRKTRFDKTDPRKFPVSEQENILLKRMFKMRKDQLQAKTITEFITMLLRFGLRHPELINDSLAYKDTGIYKTIKPNQLEKTETEELAIRLNMSERKVFYSIVFSVVLYMQKGGSLNNEEIQPFKPIK</sequence>
<feature type="compositionally biased region" description="Basic and acidic residues" evidence="1">
    <location>
        <begin position="17"/>
        <end position="34"/>
    </location>
</feature>
<dbReference type="Proteomes" id="UP000441354">
    <property type="component" value="Unassembled WGS sequence"/>
</dbReference>
<dbReference type="AlphaFoldDB" id="A0A7V7RHX4"/>
<proteinExistence type="predicted"/>
<feature type="region of interest" description="Disordered" evidence="1">
    <location>
        <begin position="10"/>
        <end position="34"/>
    </location>
</feature>
<dbReference type="RefSeq" id="WP_151575993.1">
    <property type="nucleotide sequence ID" value="NZ_WBOT01000012.1"/>
</dbReference>
<evidence type="ECO:0000313" key="2">
    <source>
        <dbReference type="EMBL" id="KAB2329420.1"/>
    </source>
</evidence>
<organism evidence="2 3">
    <name type="scientific">Bacillus mesophilum</name>
    <dbReference type="NCBI Taxonomy" id="1071718"/>
    <lineage>
        <taxon>Bacteria</taxon>
        <taxon>Bacillati</taxon>
        <taxon>Bacillota</taxon>
        <taxon>Bacilli</taxon>
        <taxon>Bacillales</taxon>
        <taxon>Bacillaceae</taxon>
        <taxon>Bacillus</taxon>
    </lineage>
</organism>
<reference evidence="2 3" key="1">
    <citation type="journal article" date="2014" name="Arch. Microbiol.">
        <title>Bacillus mesophilum sp. nov., strain IITR-54T, a novel 4-chlorobiphenyl dechlorinating bacterium.</title>
        <authorList>
            <person name="Manickam N."/>
            <person name="Singh N.K."/>
            <person name="Bajaj A."/>
            <person name="Kumar R.M."/>
            <person name="Kaur G."/>
            <person name="Kaur N."/>
            <person name="Bala M."/>
            <person name="Kumar A."/>
            <person name="Mayilraj S."/>
        </authorList>
    </citation>
    <scope>NUCLEOTIDE SEQUENCE [LARGE SCALE GENOMIC DNA]</scope>
    <source>
        <strain evidence="2 3">IITR-54</strain>
    </source>
</reference>